<accession>A0A5B9WBE6</accession>
<organism evidence="2 3">
    <name type="scientific">Aquisphaera giovannonii</name>
    <dbReference type="NCBI Taxonomy" id="406548"/>
    <lineage>
        <taxon>Bacteria</taxon>
        <taxon>Pseudomonadati</taxon>
        <taxon>Planctomycetota</taxon>
        <taxon>Planctomycetia</taxon>
        <taxon>Isosphaerales</taxon>
        <taxon>Isosphaeraceae</taxon>
        <taxon>Aquisphaera</taxon>
    </lineage>
</organism>
<feature type="compositionally biased region" description="Basic residues" evidence="1">
    <location>
        <begin position="38"/>
        <end position="49"/>
    </location>
</feature>
<dbReference type="EMBL" id="CP042997">
    <property type="protein sequence ID" value="QEH37827.1"/>
    <property type="molecule type" value="Genomic_DNA"/>
</dbReference>
<dbReference type="AlphaFoldDB" id="A0A5B9WBE6"/>
<evidence type="ECO:0000313" key="3">
    <source>
        <dbReference type="Proteomes" id="UP000324233"/>
    </source>
</evidence>
<protein>
    <submittedName>
        <fullName evidence="2">Uncharacterized protein</fullName>
    </submittedName>
</protein>
<evidence type="ECO:0000256" key="1">
    <source>
        <dbReference type="SAM" id="MobiDB-lite"/>
    </source>
</evidence>
<feature type="compositionally biased region" description="Basic and acidic residues" evidence="1">
    <location>
        <begin position="141"/>
        <end position="152"/>
    </location>
</feature>
<gene>
    <name evidence="2" type="ORF">OJF2_64180</name>
</gene>
<evidence type="ECO:0000313" key="2">
    <source>
        <dbReference type="EMBL" id="QEH37827.1"/>
    </source>
</evidence>
<feature type="compositionally biased region" description="Polar residues" evidence="1">
    <location>
        <begin position="55"/>
        <end position="77"/>
    </location>
</feature>
<name>A0A5B9WBE6_9BACT</name>
<reference evidence="2 3" key="1">
    <citation type="submission" date="2019-08" db="EMBL/GenBank/DDBJ databases">
        <title>Deep-cultivation of Planctomycetes and their phenomic and genomic characterization uncovers novel biology.</title>
        <authorList>
            <person name="Wiegand S."/>
            <person name="Jogler M."/>
            <person name="Boedeker C."/>
            <person name="Pinto D."/>
            <person name="Vollmers J."/>
            <person name="Rivas-Marin E."/>
            <person name="Kohn T."/>
            <person name="Peeters S.H."/>
            <person name="Heuer A."/>
            <person name="Rast P."/>
            <person name="Oberbeckmann S."/>
            <person name="Bunk B."/>
            <person name="Jeske O."/>
            <person name="Meyerdierks A."/>
            <person name="Storesund J.E."/>
            <person name="Kallscheuer N."/>
            <person name="Luecker S."/>
            <person name="Lage O.M."/>
            <person name="Pohl T."/>
            <person name="Merkel B.J."/>
            <person name="Hornburger P."/>
            <person name="Mueller R.-W."/>
            <person name="Bruemmer F."/>
            <person name="Labrenz M."/>
            <person name="Spormann A.M."/>
            <person name="Op den Camp H."/>
            <person name="Overmann J."/>
            <person name="Amann R."/>
            <person name="Jetten M.S.M."/>
            <person name="Mascher T."/>
            <person name="Medema M.H."/>
            <person name="Devos D.P."/>
            <person name="Kaster A.-K."/>
            <person name="Ovreas L."/>
            <person name="Rohde M."/>
            <person name="Galperin M.Y."/>
            <person name="Jogler C."/>
        </authorList>
    </citation>
    <scope>NUCLEOTIDE SEQUENCE [LARGE SCALE GENOMIC DNA]</scope>
    <source>
        <strain evidence="2 3">OJF2</strain>
    </source>
</reference>
<keyword evidence="3" id="KW-1185">Reference proteome</keyword>
<dbReference type="Proteomes" id="UP000324233">
    <property type="component" value="Chromosome"/>
</dbReference>
<sequence length="240" mass="25583">MGRPILRSVDSQAEGRVIEPRKWKARGALVVVMGGGRAGRRRTWPHRARPVPPGSESTGNGHQGSPGTWEAPTSPSNLRIGRPDDQTPRPPVGRPRPRGANHGRSDGIGLAKATKRAETGGGESERLIVPTRRGNQPEGPRGGKEAPSRDPSEGNMTGTPRPGPCPRNDDGPRRPRTPGMTSRMREIRTSGSAGAPGEQSPGATRPFGSLLRLAFPRLVFPRLVTPTPCVPEGHRGTDGY</sequence>
<feature type="compositionally biased region" description="Basic and acidic residues" evidence="1">
    <location>
        <begin position="115"/>
        <end position="126"/>
    </location>
</feature>
<dbReference type="KEGG" id="agv:OJF2_64180"/>
<feature type="region of interest" description="Disordered" evidence="1">
    <location>
        <begin position="33"/>
        <end position="207"/>
    </location>
</feature>
<proteinExistence type="predicted"/>